<dbReference type="PANTHER" id="PTHR21381:SF3">
    <property type="entry name" value="SGC REGION PROTEIN SGCQ-RELATED"/>
    <property type="match status" value="1"/>
</dbReference>
<dbReference type="InterPro" id="IPR036206">
    <property type="entry name" value="ThiamineP_synth_sf"/>
</dbReference>
<evidence type="ECO:0000313" key="2">
    <source>
        <dbReference type="Proteomes" id="UP000824133"/>
    </source>
</evidence>
<organism evidence="1 2">
    <name type="scientific">Candidatus Olsenella excrementavium</name>
    <dbReference type="NCBI Taxonomy" id="2838709"/>
    <lineage>
        <taxon>Bacteria</taxon>
        <taxon>Bacillati</taxon>
        <taxon>Actinomycetota</taxon>
        <taxon>Coriobacteriia</taxon>
        <taxon>Coriobacteriales</taxon>
        <taxon>Atopobiaceae</taxon>
        <taxon>Olsenella</taxon>
    </lineage>
</organism>
<gene>
    <name evidence="1" type="ORF">IAA42_04515</name>
</gene>
<dbReference type="EMBL" id="DXCP01000034">
    <property type="protein sequence ID" value="HIY79683.1"/>
    <property type="molecule type" value="Genomic_DNA"/>
</dbReference>
<dbReference type="Pfam" id="PF03437">
    <property type="entry name" value="BtpA"/>
    <property type="match status" value="1"/>
</dbReference>
<evidence type="ECO:0000313" key="1">
    <source>
        <dbReference type="EMBL" id="HIY79683.1"/>
    </source>
</evidence>
<name>A0A9D1ZBD4_9ACTN</name>
<sequence length="270" mass="29876">MMDRSQFPVALAMIQPEPLPGSYLNNGMSIDGVIELSVAEARMLAENGFDGYIIQNRNDAPVQQRANVETTAYMTRIAVELKREFPDLIQGILVNWDGESSLAVADAAGSDFIRVEHTYTSVEVGYAGLMQAQCVDILALKKRLGTKVPIYADVQEVHYEQLCGKSVVDNAWDTVMNAFADGLFIGGHSVQESMELIRAVRARLGSEIPIFLSSGSTGDNIKEILSEYDGVSVGTWVKDGNMRNPINPERAKYFMDQIRELRNERGVHGR</sequence>
<dbReference type="PANTHER" id="PTHR21381">
    <property type="entry name" value="ZGC:162297"/>
    <property type="match status" value="1"/>
</dbReference>
<dbReference type="InterPro" id="IPR005137">
    <property type="entry name" value="BtpA"/>
</dbReference>
<proteinExistence type="predicted"/>
<reference evidence="1" key="2">
    <citation type="submission" date="2021-04" db="EMBL/GenBank/DDBJ databases">
        <authorList>
            <person name="Gilroy R."/>
        </authorList>
    </citation>
    <scope>NUCLEOTIDE SEQUENCE</scope>
    <source>
        <strain evidence="1">ChiHjej10B9-743</strain>
    </source>
</reference>
<protein>
    <submittedName>
        <fullName evidence="1">BtpA/SgcQ family protein</fullName>
    </submittedName>
</protein>
<comment type="caution">
    <text evidence="1">The sequence shown here is derived from an EMBL/GenBank/DDBJ whole genome shotgun (WGS) entry which is preliminary data.</text>
</comment>
<accession>A0A9D1ZBD4</accession>
<dbReference type="AlphaFoldDB" id="A0A9D1ZBD4"/>
<dbReference type="Proteomes" id="UP000824133">
    <property type="component" value="Unassembled WGS sequence"/>
</dbReference>
<dbReference type="NCBIfam" id="TIGR00259">
    <property type="entry name" value="thylakoid_BtpA"/>
    <property type="match status" value="1"/>
</dbReference>
<reference evidence="1" key="1">
    <citation type="journal article" date="2021" name="PeerJ">
        <title>Extensive microbial diversity within the chicken gut microbiome revealed by metagenomics and culture.</title>
        <authorList>
            <person name="Gilroy R."/>
            <person name="Ravi A."/>
            <person name="Getino M."/>
            <person name="Pursley I."/>
            <person name="Horton D.L."/>
            <person name="Alikhan N.F."/>
            <person name="Baker D."/>
            <person name="Gharbi K."/>
            <person name="Hall N."/>
            <person name="Watson M."/>
            <person name="Adriaenssens E.M."/>
            <person name="Foster-Nyarko E."/>
            <person name="Jarju S."/>
            <person name="Secka A."/>
            <person name="Antonio M."/>
            <person name="Oren A."/>
            <person name="Chaudhuri R.R."/>
            <person name="La Ragione R."/>
            <person name="Hildebrand F."/>
            <person name="Pallen M.J."/>
        </authorList>
    </citation>
    <scope>NUCLEOTIDE SEQUENCE</scope>
    <source>
        <strain evidence="1">ChiHjej10B9-743</strain>
    </source>
</reference>
<dbReference type="SUPFAM" id="SSF51391">
    <property type="entry name" value="Thiamin phosphate synthase"/>
    <property type="match status" value="1"/>
</dbReference>